<feature type="transmembrane region" description="Helical" evidence="1">
    <location>
        <begin position="54"/>
        <end position="72"/>
    </location>
</feature>
<evidence type="ECO:0000313" key="3">
    <source>
        <dbReference type="Proteomes" id="UP000010824"/>
    </source>
</evidence>
<dbReference type="HOGENOM" id="CLU_156333_0_0_2"/>
<reference evidence="3" key="1">
    <citation type="submission" date="2011-12" db="EMBL/GenBank/DDBJ databases">
        <title>Complete sequence of Methanoregula formicicum SMSP.</title>
        <authorList>
            <person name="Lucas S."/>
            <person name="Han J."/>
            <person name="Lapidus A."/>
            <person name="Cheng J.-F."/>
            <person name="Goodwin L."/>
            <person name="Pitluck S."/>
            <person name="Peters L."/>
            <person name="Ovchinnikova G."/>
            <person name="Teshima H."/>
            <person name="Detter J.C."/>
            <person name="Han C."/>
            <person name="Tapia R."/>
            <person name="Land M."/>
            <person name="Hauser L."/>
            <person name="Kyrpides N."/>
            <person name="Ivanova N."/>
            <person name="Pagani I."/>
            <person name="Imachi H."/>
            <person name="Tamaki H."/>
            <person name="Sekiguchi Y."/>
            <person name="Kamagata Y."/>
            <person name="Cadillo-Quiroz H."/>
            <person name="Zinder S."/>
            <person name="Liu W.-T."/>
            <person name="Woyke T."/>
        </authorList>
    </citation>
    <scope>NUCLEOTIDE SEQUENCE [LARGE SCALE GENOMIC DNA]</scope>
    <source>
        <strain evidence="3">DSM 22288 / NBRC 105244 / SMSP</strain>
    </source>
</reference>
<dbReference type="KEGG" id="mfo:Metfor_2048"/>
<feature type="transmembrane region" description="Helical" evidence="1">
    <location>
        <begin position="26"/>
        <end position="48"/>
    </location>
</feature>
<feature type="transmembrane region" description="Helical" evidence="1">
    <location>
        <begin position="79"/>
        <end position="98"/>
    </location>
</feature>
<dbReference type="InParanoid" id="L0HH03"/>
<dbReference type="AlphaFoldDB" id="L0HH03"/>
<accession>L0HH03</accession>
<proteinExistence type="predicted"/>
<evidence type="ECO:0000313" key="2">
    <source>
        <dbReference type="EMBL" id="AGB03061.1"/>
    </source>
</evidence>
<feature type="transmembrane region" description="Helical" evidence="1">
    <location>
        <begin position="104"/>
        <end position="123"/>
    </location>
</feature>
<gene>
    <name evidence="2" type="ordered locus">Metfor_2048</name>
</gene>
<dbReference type="eggNOG" id="arCOG07906">
    <property type="taxonomic scope" value="Archaea"/>
</dbReference>
<dbReference type="GeneID" id="14309441"/>
<dbReference type="Proteomes" id="UP000010824">
    <property type="component" value="Chromosome"/>
</dbReference>
<evidence type="ECO:0000256" key="1">
    <source>
        <dbReference type="SAM" id="Phobius"/>
    </source>
</evidence>
<organism evidence="2 3">
    <name type="scientific">Methanoregula formicica (strain DSM 22288 / NBRC 105244 / SMSP)</name>
    <dbReference type="NCBI Taxonomy" id="593750"/>
    <lineage>
        <taxon>Archaea</taxon>
        <taxon>Methanobacteriati</taxon>
        <taxon>Methanobacteriota</taxon>
        <taxon>Stenosarchaea group</taxon>
        <taxon>Methanomicrobia</taxon>
        <taxon>Methanomicrobiales</taxon>
        <taxon>Methanoregulaceae</taxon>
        <taxon>Methanoregula</taxon>
    </lineage>
</organism>
<reference evidence="2 3" key="2">
    <citation type="journal article" date="2014" name="Genome Announc.">
        <title>Complete Genome Sequence of Methanoregula formicica SMSPT, a Mesophilic Hydrogenotrophic Methanogen Isolated from a Methanogenic Upflow Anaerobic Sludge Blanket Reactor.</title>
        <authorList>
            <person name="Yamamoto K."/>
            <person name="Tamaki H."/>
            <person name="Cadillo-Quiroz H."/>
            <person name="Imachi H."/>
            <person name="Kyrpides N."/>
            <person name="Woyke T."/>
            <person name="Goodwin L."/>
            <person name="Zinder S.H."/>
            <person name="Kamagata Y."/>
            <person name="Liu W.T."/>
        </authorList>
    </citation>
    <scope>NUCLEOTIDE SEQUENCE [LARGE SCALE GENOMIC DNA]</scope>
    <source>
        <strain evidence="3">DSM 22288 / NBRC 105244 / SMSP</strain>
    </source>
</reference>
<keyword evidence="1" id="KW-1133">Transmembrane helix</keyword>
<protein>
    <submittedName>
        <fullName evidence="2">Uncharacterized protein</fullName>
    </submittedName>
</protein>
<keyword evidence="3" id="KW-1185">Reference proteome</keyword>
<sequence length="134" mass="14258" precursor="true">MAPAKIHLGATFIQLKSKATPMKKQFILGLIGGICGILIAVYVILSAMSSEQTLSGVQTALFSSLGLMGAAIANKETRFAGWMLVFAAVFITLSVPIAGSLNLLFLYMPAVIILGIAGVLCFLEPEEIREEEPE</sequence>
<keyword evidence="1" id="KW-0812">Transmembrane</keyword>
<dbReference type="EMBL" id="CP003167">
    <property type="protein sequence ID" value="AGB03061.1"/>
    <property type="molecule type" value="Genomic_DNA"/>
</dbReference>
<name>L0HH03_METFS</name>
<keyword evidence="1" id="KW-0472">Membrane</keyword>
<dbReference type="RefSeq" id="WP_015286024.1">
    <property type="nucleotide sequence ID" value="NC_019943.1"/>
</dbReference>